<dbReference type="Pfam" id="PF07714">
    <property type="entry name" value="PK_Tyr_Ser-Thr"/>
    <property type="match status" value="1"/>
</dbReference>
<dbReference type="InterPro" id="IPR017441">
    <property type="entry name" value="Protein_kinase_ATP_BS"/>
</dbReference>
<evidence type="ECO:0000313" key="17">
    <source>
        <dbReference type="Proteomes" id="UP001630127"/>
    </source>
</evidence>
<dbReference type="AlphaFoldDB" id="A0ABD2Z1F0"/>
<dbReference type="InterPro" id="IPR001245">
    <property type="entry name" value="Ser-Thr/Tyr_kinase_cat_dom"/>
</dbReference>
<evidence type="ECO:0000313" key="16">
    <source>
        <dbReference type="EMBL" id="KAL3512227.1"/>
    </source>
</evidence>
<dbReference type="PANTHER" id="PTHR27009">
    <property type="entry name" value="RUST RESISTANCE KINASE LR10-RELATED"/>
    <property type="match status" value="1"/>
</dbReference>
<evidence type="ECO:0000256" key="7">
    <source>
        <dbReference type="ARBA" id="ARBA00022777"/>
    </source>
</evidence>
<evidence type="ECO:0000256" key="8">
    <source>
        <dbReference type="ARBA" id="ARBA00022840"/>
    </source>
</evidence>
<feature type="chain" id="PRO_5044837931" description="Protein kinase domain-containing protein" evidence="14">
    <location>
        <begin position="18"/>
        <end position="733"/>
    </location>
</feature>
<dbReference type="InterPro" id="IPR008271">
    <property type="entry name" value="Ser/Thr_kinase_AS"/>
</dbReference>
<evidence type="ECO:0000256" key="3">
    <source>
        <dbReference type="ARBA" id="ARBA00022679"/>
    </source>
</evidence>
<sequence length="733" mass="81660">VIVAGLVICAICVSCYWSKLQSGKHAFFIFMRKSKDCQNLEAYVTQFGSLAPRRYTYKDIKKMTNSFKDKIGKGGFGDVYRGNLFDNRRVAVKILNSFKGSGVDFINEIASISRTSHVNVVTLLGFCLDGERRALVYEFMPNGSLEKYIYGETKSGNHLGLLKLYDIAVGIARGLEYLHKGCNTRILHFDIKPHNILLDEDFCPKISDFGLAKLCTQKESIITITGARGTVGYIAPELVCRNFGVVSHKSDIYSYGMMLLEMIGGRKNFNAGVSHTSEIYFPHWAYHRMVLDEDLKLQGVFTPEENEIARKMILVGLWCIQNDPSQRPTVSKVIEMLEGNFQALEIPPKPFFDSPSRSPTNSSTSGAALPFGFSARAFSLAGFVAVFFFAFDAVTAPGKVTGGDGLPWGERGKRRGGRGGREGGGRLHCRGMRTNYSSIALPPSVVAEIFPPSPTLFRAAIGLKNVAFHELKNRFSCNTRNGFLADELVASVENCKFGIIVPVLRSALEEFRNDTLTLQELVNQGFRVEYNIDSQACIDCVRSLGLCWSGTNSIQPTCLCRDGAHESTRPFDRGISVTGLGICTICVSLYWRKLHSRKLFFFTRKSKDSQNLEACVTQFGSLAPRRYTYKDIKKMTNFFKDRLGKGRFGDVYKGNLFDNRPVAVKILNSFKGSGEEFINEVASISRSSHVNIVTLLGFCLDGERRALVYEFMPNGSLEKYIYGEKKSGNHLLG</sequence>
<evidence type="ECO:0000256" key="11">
    <source>
        <dbReference type="ARBA" id="ARBA00023180"/>
    </source>
</evidence>
<dbReference type="Proteomes" id="UP001630127">
    <property type="component" value="Unassembled WGS sequence"/>
</dbReference>
<dbReference type="InterPro" id="IPR000719">
    <property type="entry name" value="Prot_kinase_dom"/>
</dbReference>
<evidence type="ECO:0000256" key="13">
    <source>
        <dbReference type="SAM" id="MobiDB-lite"/>
    </source>
</evidence>
<feature type="domain" description="Protein kinase" evidence="15">
    <location>
        <begin position="65"/>
        <end position="352"/>
    </location>
</feature>
<accession>A0ABD2Z1F0</accession>
<dbReference type="PROSITE" id="PS00107">
    <property type="entry name" value="PROTEIN_KINASE_ATP"/>
    <property type="match status" value="2"/>
</dbReference>
<name>A0ABD2Z1F0_9GENT</name>
<evidence type="ECO:0000256" key="2">
    <source>
        <dbReference type="ARBA" id="ARBA00022527"/>
    </source>
</evidence>
<keyword evidence="6 12" id="KW-0547">Nucleotide-binding</keyword>
<evidence type="ECO:0000256" key="12">
    <source>
        <dbReference type="PROSITE-ProRule" id="PRU10141"/>
    </source>
</evidence>
<dbReference type="GO" id="GO:0004674">
    <property type="term" value="F:protein serine/threonine kinase activity"/>
    <property type="evidence" value="ECO:0007669"/>
    <property type="project" value="UniProtKB-KW"/>
</dbReference>
<dbReference type="InterPro" id="IPR045874">
    <property type="entry name" value="LRK10/LRL21-25-like"/>
</dbReference>
<proteinExistence type="predicted"/>
<gene>
    <name evidence="16" type="ORF">ACH5RR_024944</name>
</gene>
<keyword evidence="7" id="KW-0418">Kinase</keyword>
<protein>
    <recommendedName>
        <fullName evidence="15">Protein kinase domain-containing protein</fullName>
    </recommendedName>
</protein>
<evidence type="ECO:0000256" key="9">
    <source>
        <dbReference type="ARBA" id="ARBA00022989"/>
    </source>
</evidence>
<evidence type="ECO:0000259" key="15">
    <source>
        <dbReference type="PROSITE" id="PS50011"/>
    </source>
</evidence>
<dbReference type="EMBL" id="JBJUIK010000011">
    <property type="protein sequence ID" value="KAL3512227.1"/>
    <property type="molecule type" value="Genomic_DNA"/>
</dbReference>
<keyword evidence="5 14" id="KW-0732">Signal</keyword>
<comment type="subcellular location">
    <subcellularLocation>
        <location evidence="1">Membrane</location>
        <topology evidence="1">Single-pass type I membrane protein</topology>
    </subcellularLocation>
</comment>
<dbReference type="SMART" id="SM00220">
    <property type="entry name" value="S_TKc"/>
    <property type="match status" value="1"/>
</dbReference>
<evidence type="ECO:0000256" key="4">
    <source>
        <dbReference type="ARBA" id="ARBA00022692"/>
    </source>
</evidence>
<dbReference type="InterPro" id="IPR032872">
    <property type="entry name" value="WAK_assoc_C"/>
</dbReference>
<evidence type="ECO:0000256" key="1">
    <source>
        <dbReference type="ARBA" id="ARBA00004479"/>
    </source>
</evidence>
<feature type="non-terminal residue" evidence="16">
    <location>
        <position position="1"/>
    </location>
</feature>
<feature type="signal peptide" evidence="14">
    <location>
        <begin position="1"/>
        <end position="17"/>
    </location>
</feature>
<dbReference type="Pfam" id="PF14380">
    <property type="entry name" value="WAK_assoc"/>
    <property type="match status" value="1"/>
</dbReference>
<evidence type="ECO:0000256" key="6">
    <source>
        <dbReference type="ARBA" id="ARBA00022741"/>
    </source>
</evidence>
<keyword evidence="3" id="KW-0808">Transferase</keyword>
<feature type="domain" description="Protein kinase" evidence="15">
    <location>
        <begin position="637"/>
        <end position="733"/>
    </location>
</feature>
<dbReference type="PROSITE" id="PS50011">
    <property type="entry name" value="PROTEIN_KINASE_DOM"/>
    <property type="match status" value="2"/>
</dbReference>
<evidence type="ECO:0000256" key="5">
    <source>
        <dbReference type="ARBA" id="ARBA00022729"/>
    </source>
</evidence>
<keyword evidence="2" id="KW-0723">Serine/threonine-protein kinase</keyword>
<dbReference type="PROSITE" id="PS00108">
    <property type="entry name" value="PROTEIN_KINASE_ST"/>
    <property type="match status" value="1"/>
</dbReference>
<dbReference type="GO" id="GO:0005524">
    <property type="term" value="F:ATP binding"/>
    <property type="evidence" value="ECO:0007669"/>
    <property type="project" value="UniProtKB-UniRule"/>
</dbReference>
<dbReference type="Gene3D" id="3.30.200.20">
    <property type="entry name" value="Phosphorylase Kinase, domain 1"/>
    <property type="match status" value="2"/>
</dbReference>
<feature type="binding site" evidence="12">
    <location>
        <position position="93"/>
    </location>
    <ligand>
        <name>ATP</name>
        <dbReference type="ChEBI" id="CHEBI:30616"/>
    </ligand>
</feature>
<keyword evidence="10" id="KW-0472">Membrane</keyword>
<keyword evidence="17" id="KW-1185">Reference proteome</keyword>
<keyword evidence="4" id="KW-0812">Transmembrane</keyword>
<feature type="region of interest" description="Disordered" evidence="13">
    <location>
        <begin position="405"/>
        <end position="424"/>
    </location>
</feature>
<dbReference type="InterPro" id="IPR011009">
    <property type="entry name" value="Kinase-like_dom_sf"/>
</dbReference>
<dbReference type="FunFam" id="1.10.510.10:FF:000590">
    <property type="entry name" value="PR5-like receptor kinase"/>
    <property type="match status" value="1"/>
</dbReference>
<keyword evidence="11" id="KW-0325">Glycoprotein</keyword>
<dbReference type="Gene3D" id="1.10.510.10">
    <property type="entry name" value="Transferase(Phosphotransferase) domain 1"/>
    <property type="match status" value="1"/>
</dbReference>
<keyword evidence="8 12" id="KW-0067">ATP-binding</keyword>
<comment type="caution">
    <text evidence="16">The sequence shown here is derived from an EMBL/GenBank/DDBJ whole genome shotgun (WGS) entry which is preliminary data.</text>
</comment>
<evidence type="ECO:0000256" key="14">
    <source>
        <dbReference type="SAM" id="SignalP"/>
    </source>
</evidence>
<organism evidence="16 17">
    <name type="scientific">Cinchona calisaya</name>
    <dbReference type="NCBI Taxonomy" id="153742"/>
    <lineage>
        <taxon>Eukaryota</taxon>
        <taxon>Viridiplantae</taxon>
        <taxon>Streptophyta</taxon>
        <taxon>Embryophyta</taxon>
        <taxon>Tracheophyta</taxon>
        <taxon>Spermatophyta</taxon>
        <taxon>Magnoliopsida</taxon>
        <taxon>eudicotyledons</taxon>
        <taxon>Gunneridae</taxon>
        <taxon>Pentapetalae</taxon>
        <taxon>asterids</taxon>
        <taxon>lamiids</taxon>
        <taxon>Gentianales</taxon>
        <taxon>Rubiaceae</taxon>
        <taxon>Cinchonoideae</taxon>
        <taxon>Cinchoneae</taxon>
        <taxon>Cinchona</taxon>
    </lineage>
</organism>
<evidence type="ECO:0000256" key="10">
    <source>
        <dbReference type="ARBA" id="ARBA00023136"/>
    </source>
</evidence>
<keyword evidence="9" id="KW-1133">Transmembrane helix</keyword>
<dbReference type="SUPFAM" id="SSF56112">
    <property type="entry name" value="Protein kinase-like (PK-like)"/>
    <property type="match status" value="2"/>
</dbReference>
<dbReference type="Pfam" id="PF00069">
    <property type="entry name" value="Pkinase"/>
    <property type="match status" value="1"/>
</dbReference>
<reference evidence="16 17" key="1">
    <citation type="submission" date="2024-11" db="EMBL/GenBank/DDBJ databases">
        <title>A near-complete genome assembly of Cinchona calisaya.</title>
        <authorList>
            <person name="Lian D.C."/>
            <person name="Zhao X.W."/>
            <person name="Wei L."/>
        </authorList>
    </citation>
    <scope>NUCLEOTIDE SEQUENCE [LARGE SCALE GENOMIC DNA]</scope>
    <source>
        <tissue evidence="16">Nenye</tissue>
    </source>
</reference>
<dbReference type="GO" id="GO:0016020">
    <property type="term" value="C:membrane"/>
    <property type="evidence" value="ECO:0007669"/>
    <property type="project" value="UniProtKB-SubCell"/>
</dbReference>
<dbReference type="FunFam" id="3.30.200.20:FF:000178">
    <property type="entry name" value="serine/threonine-protein kinase PBS1-like"/>
    <property type="match status" value="2"/>
</dbReference>
<feature type="binding site" evidence="12">
    <location>
        <position position="665"/>
    </location>
    <ligand>
        <name>ATP</name>
        <dbReference type="ChEBI" id="CHEBI:30616"/>
    </ligand>
</feature>